<organism evidence="2">
    <name type="scientific">uncultured Caudovirales phage</name>
    <dbReference type="NCBI Taxonomy" id="2100421"/>
    <lineage>
        <taxon>Viruses</taxon>
        <taxon>Duplodnaviria</taxon>
        <taxon>Heunggongvirae</taxon>
        <taxon>Uroviricota</taxon>
        <taxon>Caudoviricetes</taxon>
        <taxon>Peduoviridae</taxon>
        <taxon>Maltschvirus</taxon>
        <taxon>Maltschvirus maltsch</taxon>
    </lineage>
</organism>
<feature type="transmembrane region" description="Helical" evidence="1">
    <location>
        <begin position="12"/>
        <end position="30"/>
    </location>
</feature>
<proteinExistence type="predicted"/>
<sequence>MGVLTYIDSPFKLLVVLLLGVVGYIGYFVYANQGLLINVYLKNKELPKLDEDRFDIAASMLFRETKAEIVSIFAVDPILNRRVLVRAYAKDGGRQKLLEGTNVGLFSSNHENNADVIRLMAGEVPCGAYARPQSEAGLWYIHQGVRFTCRVSVPPDISQFIGQVTVGWLAEPDLEYARSIMEVVARGLVKDKR</sequence>
<name>A0A6J7WZ96_9CAUD</name>
<keyword evidence="1" id="KW-0472">Membrane</keyword>
<gene>
    <name evidence="2" type="ORF">UFOVP381_43</name>
</gene>
<evidence type="ECO:0000313" key="2">
    <source>
        <dbReference type="EMBL" id="CAB5223409.1"/>
    </source>
</evidence>
<reference evidence="2" key="1">
    <citation type="submission" date="2020-05" db="EMBL/GenBank/DDBJ databases">
        <authorList>
            <person name="Chiriac C."/>
            <person name="Salcher M."/>
            <person name="Ghai R."/>
            <person name="Kavagutti S V."/>
        </authorList>
    </citation>
    <scope>NUCLEOTIDE SEQUENCE</scope>
</reference>
<keyword evidence="1" id="KW-1133">Transmembrane helix</keyword>
<protein>
    <submittedName>
        <fullName evidence="2">Uncharacterized protein</fullName>
    </submittedName>
</protein>
<keyword evidence="1" id="KW-0812">Transmembrane</keyword>
<accession>A0A6J7WZ96</accession>
<dbReference type="EMBL" id="LR798318">
    <property type="protein sequence ID" value="CAB5223409.1"/>
    <property type="molecule type" value="Genomic_DNA"/>
</dbReference>
<evidence type="ECO:0000256" key="1">
    <source>
        <dbReference type="SAM" id="Phobius"/>
    </source>
</evidence>